<dbReference type="PANTHER" id="PTHR19856">
    <property type="entry name" value="WD-REPEATCONTAINING PROTEIN WDR1"/>
    <property type="match status" value="1"/>
</dbReference>
<comment type="caution">
    <text evidence="8">The sequence shown here is derived from an EMBL/GenBank/DDBJ whole genome shotgun (WGS) entry which is preliminary data.</text>
</comment>
<evidence type="ECO:0000313" key="8">
    <source>
        <dbReference type="EMBL" id="KAH0562312.1"/>
    </source>
</evidence>
<evidence type="ECO:0000313" key="9">
    <source>
        <dbReference type="Proteomes" id="UP000750711"/>
    </source>
</evidence>
<feature type="repeat" description="WD" evidence="7">
    <location>
        <begin position="736"/>
        <end position="773"/>
    </location>
</feature>
<organism evidence="8 9">
    <name type="scientific">Trichoglossum hirsutum</name>
    <dbReference type="NCBI Taxonomy" id="265104"/>
    <lineage>
        <taxon>Eukaryota</taxon>
        <taxon>Fungi</taxon>
        <taxon>Dikarya</taxon>
        <taxon>Ascomycota</taxon>
        <taxon>Pezizomycotina</taxon>
        <taxon>Geoglossomycetes</taxon>
        <taxon>Geoglossales</taxon>
        <taxon>Geoglossaceae</taxon>
        <taxon>Trichoglossum</taxon>
    </lineage>
</organism>
<keyword evidence="4" id="KW-0687">Ribonucleoprotein</keyword>
<name>A0A9P8LDZ4_9PEZI</name>
<dbReference type="Pfam" id="PF00400">
    <property type="entry name" value="WD40"/>
    <property type="match status" value="5"/>
</dbReference>
<keyword evidence="2" id="KW-0677">Repeat</keyword>
<dbReference type="SUPFAM" id="SSF63829">
    <property type="entry name" value="Calcium-dependent phosphotriesterase"/>
    <property type="match status" value="1"/>
</dbReference>
<dbReference type="GO" id="GO:1990904">
    <property type="term" value="C:ribonucleoprotein complex"/>
    <property type="evidence" value="ECO:0007669"/>
    <property type="project" value="UniProtKB-KW"/>
</dbReference>
<keyword evidence="9" id="KW-1185">Reference proteome</keyword>
<gene>
    <name evidence="8" type="ORF">GP486_002993</name>
</gene>
<evidence type="ECO:0000256" key="3">
    <source>
        <dbReference type="ARBA" id="ARBA00022980"/>
    </source>
</evidence>
<feature type="repeat" description="WD" evidence="7">
    <location>
        <begin position="210"/>
        <end position="242"/>
    </location>
</feature>
<dbReference type="InterPro" id="IPR015943">
    <property type="entry name" value="WD40/YVTN_repeat-like_dom_sf"/>
</dbReference>
<dbReference type="InterPro" id="IPR036322">
    <property type="entry name" value="WD40_repeat_dom_sf"/>
</dbReference>
<dbReference type="InterPro" id="IPR001680">
    <property type="entry name" value="WD40_rpt"/>
</dbReference>
<dbReference type="GO" id="GO:0030864">
    <property type="term" value="C:cortical actin cytoskeleton"/>
    <property type="evidence" value="ECO:0007669"/>
    <property type="project" value="TreeGrafter"/>
</dbReference>
<evidence type="ECO:0000256" key="1">
    <source>
        <dbReference type="ARBA" id="ARBA00022574"/>
    </source>
</evidence>
<keyword evidence="1 7" id="KW-0853">WD repeat</keyword>
<dbReference type="Gene3D" id="2.130.10.10">
    <property type="entry name" value="YVTN repeat-like/Quinoprotein amine dehydrogenase"/>
    <property type="match status" value="2"/>
</dbReference>
<dbReference type="PANTHER" id="PTHR19856:SF0">
    <property type="entry name" value="WD REPEAT-CONTAINING PROTEIN 1"/>
    <property type="match status" value="1"/>
</dbReference>
<dbReference type="GO" id="GO:0030042">
    <property type="term" value="P:actin filament depolymerization"/>
    <property type="evidence" value="ECO:0007669"/>
    <property type="project" value="TreeGrafter"/>
</dbReference>
<evidence type="ECO:0000256" key="4">
    <source>
        <dbReference type="ARBA" id="ARBA00023274"/>
    </source>
</evidence>
<dbReference type="GO" id="GO:0051015">
    <property type="term" value="F:actin filament binding"/>
    <property type="evidence" value="ECO:0007669"/>
    <property type="project" value="TreeGrafter"/>
</dbReference>
<dbReference type="SUPFAM" id="SSF50978">
    <property type="entry name" value="WD40 repeat-like"/>
    <property type="match status" value="1"/>
</dbReference>
<dbReference type="EMBL" id="JAGHQM010000372">
    <property type="protein sequence ID" value="KAH0562312.1"/>
    <property type="molecule type" value="Genomic_DNA"/>
</dbReference>
<evidence type="ECO:0000256" key="2">
    <source>
        <dbReference type="ARBA" id="ARBA00022737"/>
    </source>
</evidence>
<dbReference type="Pfam" id="PF01084">
    <property type="entry name" value="Ribosomal_S18"/>
    <property type="match status" value="1"/>
</dbReference>
<dbReference type="GO" id="GO:0005840">
    <property type="term" value="C:ribosome"/>
    <property type="evidence" value="ECO:0007669"/>
    <property type="project" value="UniProtKB-KW"/>
</dbReference>
<sequence length="773" mass="83750">MVHSLLFSDLNRPILSMVTAQKHRQNATRRATLEAIAQHGRSTDLEKMMTRKWKVGDVYAPHDLSPAEMKKWRTRVKPSRDPFDVLAINPIHEYKNFSIMSEYITEMGRIKHSRDTGLRPKNQRRIAKAIRRAVGLGLMPSVHKHPELLEMRARMKSHRGLDAIWAPSPSTSRGLPTKLSTDPKGERIAYANNKSIFLRSIDNPSISTQYTGHIAATSVAKFAPSGFYVASGDVSGTVRVWDCVGEGTTKGEYQIISGRINDIAWDGDSQRIIAVGHGKQQHGRCIMYDSGNSVGEIMGHSAEINAVAIRQQRPLRAATAGSDTDLVFYHGAPFKYNTSLRDEHTSSIYGTEFSPDGSSLVSVGSDKRIWLYDGKTGEAKGQIGLGEHKGSIFGVSWAKDSKKFVTASADQAVKVWDVESGKVVQSWRFGEEGIMNIMHHQVGVVWPAGRTDGLIISLNLDGDLNYLAEGKETPIRVIQGNQGNITAISTSGKAETLWTGSYEGRICRWDVSTGLAEKTDGQPHRSRVSGLAITPKSHGDLIYSVGWDDTIRTIDSSANTFTGAATTVGGQPQGIAAVEPAIIIATHKGLELYDSSNEKLNEVTTKYAPTAISSAKVGGETHVAVGGDDNIVRIYVLSAPSTLTLKVSLKPHESPINCLSYSPSPSAYLAVGISSGAILVHNTSNYSIATNRWAAQVGRVTGIAWNPAGTHAASGGLDTHVFVWSLENPGKKIKFANAHKDGVNGVAWIDGGKKVASVGWDATVKVWKVEGLD</sequence>
<dbReference type="InterPro" id="IPR036870">
    <property type="entry name" value="Ribosomal_bS18_sf"/>
</dbReference>
<feature type="repeat" description="WD" evidence="7">
    <location>
        <begin position="693"/>
        <end position="728"/>
    </location>
</feature>
<dbReference type="FunFam" id="2.130.10.10:FF:000167">
    <property type="entry name" value="Actin-interacting protein 1"/>
    <property type="match status" value="1"/>
</dbReference>
<dbReference type="PROSITE" id="PS50294">
    <property type="entry name" value="WD_REPEATS_REGION"/>
    <property type="match status" value="3"/>
</dbReference>
<reference evidence="8" key="1">
    <citation type="submission" date="2021-03" db="EMBL/GenBank/DDBJ databases">
        <title>Comparative genomics and phylogenomic investigation of the class Geoglossomycetes provide insights into ecological specialization and systematics.</title>
        <authorList>
            <person name="Melie T."/>
            <person name="Pirro S."/>
            <person name="Miller A.N."/>
            <person name="Quandt A."/>
        </authorList>
    </citation>
    <scope>NUCLEOTIDE SEQUENCE</scope>
    <source>
        <strain evidence="8">CAQ_001_2017</strain>
    </source>
</reference>
<dbReference type="GO" id="GO:0006412">
    <property type="term" value="P:translation"/>
    <property type="evidence" value="ECO:0007669"/>
    <property type="project" value="InterPro"/>
</dbReference>
<dbReference type="InterPro" id="IPR001648">
    <property type="entry name" value="Ribosomal_bS18"/>
</dbReference>
<keyword evidence="3" id="KW-0689">Ribosomal protein</keyword>
<dbReference type="SUPFAM" id="SSF46911">
    <property type="entry name" value="Ribosomal protein S18"/>
    <property type="match status" value="1"/>
</dbReference>
<proteinExistence type="inferred from homology"/>
<dbReference type="PROSITE" id="PS50082">
    <property type="entry name" value="WD_REPEATS_2"/>
    <property type="match status" value="6"/>
</dbReference>
<dbReference type="AlphaFoldDB" id="A0A9P8LDZ4"/>
<protein>
    <recommendedName>
        <fullName evidence="5">Small ribosomal subunit protein bS18m</fullName>
    </recommendedName>
</protein>
<feature type="repeat" description="WD" evidence="7">
    <location>
        <begin position="385"/>
        <end position="426"/>
    </location>
</feature>
<dbReference type="Gene3D" id="4.10.640.10">
    <property type="entry name" value="Ribosomal protein S18"/>
    <property type="match status" value="1"/>
</dbReference>
<evidence type="ECO:0000256" key="5">
    <source>
        <dbReference type="ARBA" id="ARBA00035264"/>
    </source>
</evidence>
<dbReference type="FunFam" id="4.10.640.10:FF:000013">
    <property type="entry name" value="37S ribosomal protein S18"/>
    <property type="match status" value="1"/>
</dbReference>
<comment type="similarity">
    <text evidence="6">Belongs to the WD repeat AIP1 family.</text>
</comment>
<accession>A0A9P8LDZ4</accession>
<feature type="repeat" description="WD" evidence="7">
    <location>
        <begin position="478"/>
        <end position="519"/>
    </location>
</feature>
<evidence type="ECO:0000256" key="6">
    <source>
        <dbReference type="ARBA" id="ARBA00038366"/>
    </source>
</evidence>
<evidence type="ECO:0000256" key="7">
    <source>
        <dbReference type="PROSITE-ProRule" id="PRU00221"/>
    </source>
</evidence>
<dbReference type="SMART" id="SM00320">
    <property type="entry name" value="WD40"/>
    <property type="match status" value="11"/>
</dbReference>
<feature type="repeat" description="WD" evidence="7">
    <location>
        <begin position="341"/>
        <end position="382"/>
    </location>
</feature>
<dbReference type="GO" id="GO:0003735">
    <property type="term" value="F:structural constituent of ribosome"/>
    <property type="evidence" value="ECO:0007669"/>
    <property type="project" value="InterPro"/>
</dbReference>
<dbReference type="Proteomes" id="UP000750711">
    <property type="component" value="Unassembled WGS sequence"/>
</dbReference>
<dbReference type="FunFam" id="2.130.10.10:FF:000102">
    <property type="entry name" value="Actin-interacting protein 1"/>
    <property type="match status" value="1"/>
</dbReference>